<comment type="caution">
    <text evidence="1">The sequence shown here is derived from an EMBL/GenBank/DDBJ whole genome shotgun (WGS) entry which is preliminary data.</text>
</comment>
<evidence type="ECO:0000313" key="1">
    <source>
        <dbReference type="EMBL" id="GAI57011.1"/>
    </source>
</evidence>
<feature type="non-terminal residue" evidence="1">
    <location>
        <position position="1"/>
    </location>
</feature>
<protein>
    <submittedName>
        <fullName evidence="1">Uncharacterized protein</fullName>
    </submittedName>
</protein>
<proteinExistence type="predicted"/>
<name>X1QQE7_9ZZZZ</name>
<sequence>HTITASDGTNSLQVPFYMESEAPDIPSLSLPLAGSKVESLTYFDWDSVSDDSLPVTLT</sequence>
<accession>X1QQE7</accession>
<reference evidence="1" key="1">
    <citation type="journal article" date="2014" name="Front. Microbiol.">
        <title>High frequency of phylogenetically diverse reductive dehalogenase-homologous genes in deep subseafloor sedimentary metagenomes.</title>
        <authorList>
            <person name="Kawai M."/>
            <person name="Futagami T."/>
            <person name="Toyoda A."/>
            <person name="Takaki Y."/>
            <person name="Nishi S."/>
            <person name="Hori S."/>
            <person name="Arai W."/>
            <person name="Tsubouchi T."/>
            <person name="Morono Y."/>
            <person name="Uchiyama I."/>
            <person name="Ito T."/>
            <person name="Fujiyama A."/>
            <person name="Inagaki F."/>
            <person name="Takami H."/>
        </authorList>
    </citation>
    <scope>NUCLEOTIDE SEQUENCE</scope>
    <source>
        <strain evidence="1">Expedition CK06-06</strain>
    </source>
</reference>
<gene>
    <name evidence="1" type="ORF">S06H3_60436</name>
</gene>
<organism evidence="1">
    <name type="scientific">marine sediment metagenome</name>
    <dbReference type="NCBI Taxonomy" id="412755"/>
    <lineage>
        <taxon>unclassified sequences</taxon>
        <taxon>metagenomes</taxon>
        <taxon>ecological metagenomes</taxon>
    </lineage>
</organism>
<dbReference type="AlphaFoldDB" id="X1QQE7"/>
<dbReference type="EMBL" id="BARV01039425">
    <property type="protein sequence ID" value="GAI57011.1"/>
    <property type="molecule type" value="Genomic_DNA"/>
</dbReference>